<evidence type="ECO:0000313" key="7">
    <source>
        <dbReference type="EMBL" id="KAJ0405950.1"/>
    </source>
</evidence>
<dbReference type="SMART" id="SM00365">
    <property type="entry name" value="LRR_SD22"/>
    <property type="match status" value="4"/>
</dbReference>
<keyword evidence="2" id="KW-0433">Leucine-rich repeat</keyword>
<dbReference type="EMBL" id="JAKCXM010000038">
    <property type="protein sequence ID" value="KAJ0405950.1"/>
    <property type="molecule type" value="Genomic_DNA"/>
</dbReference>
<dbReference type="SUPFAM" id="SSF52075">
    <property type="entry name" value="Outer arm dynein light chain 1"/>
    <property type="match status" value="1"/>
</dbReference>
<dbReference type="InterPro" id="IPR032675">
    <property type="entry name" value="LRR_dom_sf"/>
</dbReference>
<sequence>MATSCRVDARGGGGSDSNSDSQGEGEGDGHEPLTLTAITQHVGGQDPLDVTDVEIIFAPFDSVHPLALRQLPNLQRFTLINCRLRAIPVDALAPVRTSLVHLCLSAQRLTAIAPLDLPNLRALYLQQNAIRRIEGLERCGRLQRLWLYGNRLTRIEGLERCTDLRELWLQDNAIATLQRGDQSGALDELAMLETLCLAKNRLRDVDELHALRRLAALRHLSLSDAHFGGNPLTRHPEYRSLALATLRQLATLDGVAIDVDARTRAVDDVFSKTLAFNDSIAELSLAYEQELRAIETRRQRGQSNAAMLQQELVEALNALERSVLAGQREVQDEAARQRRLREDHTALLQREIEQLRVAFHERLDRLLERELRAMEHEDEALELREREALAAQDLALTIATLEAAKPLELAFQRLAEHTPDHRRIASLFASGSSTPTPPTSAAAVAVLDVYRFFHETWTRAFVAGDSGTEGSELLLFAVVSDDDAITLFQSGFAAASDEWLFLFADPLAALRVYERRRFARADDAPEVGERSTAARSHCWQLVLCRTRMPQVLEVHAASADAVDALLSVARSTALPTAESFGLLPPQRVYFARRSATLERLVLPEFLVLCASRPAESCGDGEAQEEESESSRPEELLLELHARLQQETAAFEHRLAREMDPSAWLRSSQQRATVERLRSETTRLRQQIQQQHETQHRMVSEMMAAPAPARRRSQQQQQQQQQQSHAKR</sequence>
<evidence type="ECO:0000256" key="1">
    <source>
        <dbReference type="ARBA" id="ARBA00004138"/>
    </source>
</evidence>
<feature type="region of interest" description="Disordered" evidence="6">
    <location>
        <begin position="1"/>
        <end position="32"/>
    </location>
</feature>
<dbReference type="Proteomes" id="UP001209570">
    <property type="component" value="Unassembled WGS sequence"/>
</dbReference>
<keyword evidence="4" id="KW-0969">Cilium</keyword>
<evidence type="ECO:0000313" key="8">
    <source>
        <dbReference type="Proteomes" id="UP001209570"/>
    </source>
</evidence>
<evidence type="ECO:0000256" key="5">
    <source>
        <dbReference type="ARBA" id="ARBA00023273"/>
    </source>
</evidence>
<protein>
    <submittedName>
        <fullName evidence="7">Uncharacterized protein</fullName>
    </submittedName>
</protein>
<feature type="region of interest" description="Disordered" evidence="6">
    <location>
        <begin position="687"/>
        <end position="727"/>
    </location>
</feature>
<dbReference type="InterPro" id="IPR025875">
    <property type="entry name" value="Leu-rich_rpt_4"/>
</dbReference>
<dbReference type="SMART" id="SM00369">
    <property type="entry name" value="LRR_TYP"/>
    <property type="match status" value="5"/>
</dbReference>
<evidence type="ECO:0000256" key="6">
    <source>
        <dbReference type="SAM" id="MobiDB-lite"/>
    </source>
</evidence>
<dbReference type="InterPro" id="IPR003591">
    <property type="entry name" value="Leu-rich_rpt_typical-subtyp"/>
</dbReference>
<dbReference type="PROSITE" id="PS51450">
    <property type="entry name" value="LRR"/>
    <property type="match status" value="3"/>
</dbReference>
<evidence type="ECO:0000256" key="3">
    <source>
        <dbReference type="ARBA" id="ARBA00022737"/>
    </source>
</evidence>
<dbReference type="Gene3D" id="3.80.10.10">
    <property type="entry name" value="Ribonuclease Inhibitor"/>
    <property type="match status" value="2"/>
</dbReference>
<dbReference type="AlphaFoldDB" id="A0AAD5LM89"/>
<comment type="caution">
    <text evidence="7">The sequence shown here is derived from an EMBL/GenBank/DDBJ whole genome shotgun (WGS) entry which is preliminary data.</text>
</comment>
<feature type="compositionally biased region" description="Low complexity" evidence="6">
    <location>
        <begin position="703"/>
        <end position="727"/>
    </location>
</feature>
<dbReference type="InterPro" id="IPR001611">
    <property type="entry name" value="Leu-rich_rpt"/>
</dbReference>
<dbReference type="PANTHER" id="PTHR45973:SF9">
    <property type="entry name" value="LEUCINE-RICH REPEAT-CONTAINING PROTEIN 46"/>
    <property type="match status" value="1"/>
</dbReference>
<dbReference type="InterPro" id="IPR050576">
    <property type="entry name" value="Cilia_flagella_integrity"/>
</dbReference>
<organism evidence="7 8">
    <name type="scientific">Pythium insidiosum</name>
    <name type="common">Pythiosis disease agent</name>
    <dbReference type="NCBI Taxonomy" id="114742"/>
    <lineage>
        <taxon>Eukaryota</taxon>
        <taxon>Sar</taxon>
        <taxon>Stramenopiles</taxon>
        <taxon>Oomycota</taxon>
        <taxon>Peronosporomycetes</taxon>
        <taxon>Pythiales</taxon>
        <taxon>Pythiaceae</taxon>
        <taxon>Pythium</taxon>
    </lineage>
</organism>
<proteinExistence type="predicted"/>
<dbReference type="Pfam" id="PF12799">
    <property type="entry name" value="LRR_4"/>
    <property type="match status" value="1"/>
</dbReference>
<keyword evidence="5" id="KW-0966">Cell projection</keyword>
<comment type="subcellular location">
    <subcellularLocation>
        <location evidence="1">Cell projection</location>
        <location evidence="1">Cilium</location>
    </subcellularLocation>
</comment>
<evidence type="ECO:0000256" key="2">
    <source>
        <dbReference type="ARBA" id="ARBA00022614"/>
    </source>
</evidence>
<accession>A0AAD5LM89</accession>
<reference evidence="7" key="1">
    <citation type="submission" date="2021-12" db="EMBL/GenBank/DDBJ databases">
        <title>Prjna785345.</title>
        <authorList>
            <person name="Rujirawat T."/>
            <person name="Krajaejun T."/>
        </authorList>
    </citation>
    <scope>NUCLEOTIDE SEQUENCE</scope>
    <source>
        <strain evidence="7">Pi057C3</strain>
    </source>
</reference>
<gene>
    <name evidence="7" type="ORF">P43SY_005516</name>
</gene>
<evidence type="ECO:0000256" key="4">
    <source>
        <dbReference type="ARBA" id="ARBA00023069"/>
    </source>
</evidence>
<keyword evidence="8" id="KW-1185">Reference proteome</keyword>
<dbReference type="PANTHER" id="PTHR45973">
    <property type="entry name" value="PROTEIN PHOSPHATASE 1 REGULATORY SUBUNIT SDS22-RELATED"/>
    <property type="match status" value="1"/>
</dbReference>
<name>A0AAD5LM89_PYTIN</name>
<keyword evidence="3" id="KW-0677">Repeat</keyword>